<gene>
    <name evidence="4" type="ORF">B5E44_09505</name>
</gene>
<dbReference type="EMBL" id="NFLZ01000037">
    <property type="protein sequence ID" value="OUQ74511.1"/>
    <property type="molecule type" value="Genomic_DNA"/>
</dbReference>
<dbReference type="PANTHER" id="PTHR10302">
    <property type="entry name" value="SINGLE-STRANDED DNA-BINDING PROTEIN"/>
    <property type="match status" value="1"/>
</dbReference>
<evidence type="ECO:0000256" key="3">
    <source>
        <dbReference type="PIRNR" id="PIRNR002070"/>
    </source>
</evidence>
<dbReference type="NCBIfam" id="TIGR00621">
    <property type="entry name" value="ssb"/>
    <property type="match status" value="1"/>
</dbReference>
<comment type="subunit">
    <text evidence="2">Homotetramer.</text>
</comment>
<dbReference type="CDD" id="cd04496">
    <property type="entry name" value="SSB_OBF"/>
    <property type="match status" value="1"/>
</dbReference>
<comment type="caution">
    <text evidence="4">The sequence shown here is derived from an EMBL/GenBank/DDBJ whole genome shotgun (WGS) entry which is preliminary data.</text>
</comment>
<dbReference type="PANTHER" id="PTHR10302:SF27">
    <property type="entry name" value="SINGLE-STRANDED DNA-BINDING PROTEIN"/>
    <property type="match status" value="1"/>
</dbReference>
<dbReference type="RefSeq" id="WP_087301161.1">
    <property type="nucleotide sequence ID" value="NZ_NFLZ01000037.1"/>
</dbReference>
<sequence>MNDIKLLGRLTDTPELKQSAAGRAYAWFTVAVPRRNNKDEADFIRCVAFDKLASAICQHCGKGRQVLCTGRLQVSTSIDEDTKRVRYHHTVVVGSTHFLHDPNRPVTMDPAMAA</sequence>
<keyword evidence="1 2" id="KW-0238">DNA-binding</keyword>
<organism evidence="4 5">
    <name type="scientific">Lactobacillus gallinarum</name>
    <dbReference type="NCBI Taxonomy" id="52242"/>
    <lineage>
        <taxon>Bacteria</taxon>
        <taxon>Bacillati</taxon>
        <taxon>Bacillota</taxon>
        <taxon>Bacilli</taxon>
        <taxon>Lactobacillales</taxon>
        <taxon>Lactobacillaceae</taxon>
        <taxon>Lactobacillus</taxon>
    </lineage>
</organism>
<evidence type="ECO:0000313" key="5">
    <source>
        <dbReference type="Proteomes" id="UP000195859"/>
    </source>
</evidence>
<dbReference type="InterPro" id="IPR012340">
    <property type="entry name" value="NA-bd_OB-fold"/>
</dbReference>
<proteinExistence type="inferred from homology"/>
<name>A0A1Y4VX23_9LACO</name>
<dbReference type="GO" id="GO:0009295">
    <property type="term" value="C:nucleoid"/>
    <property type="evidence" value="ECO:0007669"/>
    <property type="project" value="TreeGrafter"/>
</dbReference>
<dbReference type="SUPFAM" id="SSF50249">
    <property type="entry name" value="Nucleic acid-binding proteins"/>
    <property type="match status" value="1"/>
</dbReference>
<reference evidence="5" key="1">
    <citation type="submission" date="2017-04" db="EMBL/GenBank/DDBJ databases">
        <title>Function of individual gut microbiota members based on whole genome sequencing of pure cultures obtained from chicken caecum.</title>
        <authorList>
            <person name="Medvecky M."/>
            <person name="Cejkova D."/>
            <person name="Polansky O."/>
            <person name="Karasova D."/>
            <person name="Kubasova T."/>
            <person name="Cizek A."/>
            <person name="Rychlik I."/>
        </authorList>
    </citation>
    <scope>NUCLEOTIDE SEQUENCE [LARGE SCALE GENOMIC DNA]</scope>
    <source>
        <strain evidence="5">An101</strain>
    </source>
</reference>
<dbReference type="Pfam" id="PF00436">
    <property type="entry name" value="SSB"/>
    <property type="match status" value="1"/>
</dbReference>
<protein>
    <recommendedName>
        <fullName evidence="2 3">Single-stranded DNA-binding protein</fullName>
        <shortName evidence="2">SSB</shortName>
    </recommendedName>
</protein>
<dbReference type="GO" id="GO:0006260">
    <property type="term" value="P:DNA replication"/>
    <property type="evidence" value="ECO:0007669"/>
    <property type="project" value="InterPro"/>
</dbReference>
<accession>A0A1Y4VX23</accession>
<dbReference type="GO" id="GO:0003697">
    <property type="term" value="F:single-stranded DNA binding"/>
    <property type="evidence" value="ECO:0007669"/>
    <property type="project" value="UniProtKB-UniRule"/>
</dbReference>
<dbReference type="PIRSF" id="PIRSF002070">
    <property type="entry name" value="SSB"/>
    <property type="match status" value="1"/>
</dbReference>
<dbReference type="Proteomes" id="UP000195859">
    <property type="component" value="Unassembled WGS sequence"/>
</dbReference>
<evidence type="ECO:0000256" key="2">
    <source>
        <dbReference type="HAMAP-Rule" id="MF_00984"/>
    </source>
</evidence>
<dbReference type="InterPro" id="IPR011344">
    <property type="entry name" value="ssDNA-bd"/>
</dbReference>
<evidence type="ECO:0000256" key="1">
    <source>
        <dbReference type="ARBA" id="ARBA00023125"/>
    </source>
</evidence>
<dbReference type="HAMAP" id="MF_00984">
    <property type="entry name" value="SSB"/>
    <property type="match status" value="1"/>
</dbReference>
<dbReference type="PROSITE" id="PS50935">
    <property type="entry name" value="SSB"/>
    <property type="match status" value="1"/>
</dbReference>
<dbReference type="AlphaFoldDB" id="A0A1Y4VX23"/>
<comment type="caution">
    <text evidence="2">Lacks conserved residue(s) required for the propagation of feature annotation.</text>
</comment>
<dbReference type="InterPro" id="IPR000424">
    <property type="entry name" value="Primosome_PriB/ssb"/>
</dbReference>
<dbReference type="Gene3D" id="2.40.50.140">
    <property type="entry name" value="Nucleic acid-binding proteins"/>
    <property type="match status" value="1"/>
</dbReference>
<evidence type="ECO:0000313" key="4">
    <source>
        <dbReference type="EMBL" id="OUQ74511.1"/>
    </source>
</evidence>